<evidence type="ECO:0000313" key="3">
    <source>
        <dbReference type="Proteomes" id="UP000610746"/>
    </source>
</evidence>
<comment type="caution">
    <text evidence="2">The sequence shown here is derived from an EMBL/GenBank/DDBJ whole genome shotgun (WGS) entry which is preliminary data.</text>
</comment>
<protein>
    <submittedName>
        <fullName evidence="2">Septal ring factor EnvC (AmiA/AmiB activator)</fullName>
    </submittedName>
</protein>
<organism evidence="2 3">
    <name type="scientific">Frigoriflavimonas asaccharolytica</name>
    <dbReference type="NCBI Taxonomy" id="2735899"/>
    <lineage>
        <taxon>Bacteria</taxon>
        <taxon>Pseudomonadati</taxon>
        <taxon>Bacteroidota</taxon>
        <taxon>Flavobacteriia</taxon>
        <taxon>Flavobacteriales</taxon>
        <taxon>Weeksellaceae</taxon>
        <taxon>Frigoriflavimonas</taxon>
    </lineage>
</organism>
<keyword evidence="1" id="KW-0472">Membrane</keyword>
<dbReference type="EMBL" id="JABSNO010000008">
    <property type="protein sequence ID" value="NRS92333.1"/>
    <property type="molecule type" value="Genomic_DNA"/>
</dbReference>
<proteinExistence type="predicted"/>
<reference evidence="2" key="1">
    <citation type="submission" date="2020-05" db="EMBL/GenBank/DDBJ databases">
        <title>Genomic Encyclopedia of Type Strains, Phase IV (KMG-V): Genome sequencing to study the core and pangenomes of soil and plant-associated prokaryotes.</title>
        <authorList>
            <person name="Whitman W."/>
        </authorList>
    </citation>
    <scope>NUCLEOTIDE SEQUENCE</scope>
    <source>
        <strain evidence="2">16F</strain>
    </source>
</reference>
<keyword evidence="1" id="KW-1133">Transmembrane helix</keyword>
<evidence type="ECO:0000256" key="1">
    <source>
        <dbReference type="SAM" id="Phobius"/>
    </source>
</evidence>
<accession>A0A8J8G706</accession>
<gene>
    <name evidence="2" type="ORF">HNQ03_001401</name>
</gene>
<feature type="transmembrane region" description="Helical" evidence="1">
    <location>
        <begin position="6"/>
        <end position="24"/>
    </location>
</feature>
<evidence type="ECO:0000313" key="2">
    <source>
        <dbReference type="EMBL" id="NRS92333.1"/>
    </source>
</evidence>
<keyword evidence="1" id="KW-0812">Transmembrane</keyword>
<sequence length="116" mass="13967">MILLFFISSFLFLVIFLVVFFFIFKLDRKKHRLAIFYIKNDIAIQNSMLEKQQQQLKNVSLSIKKSENSLQNIACELEELSFPQNEYMENQFQNLTVFSENLLRFLKIYDKLLKNE</sequence>
<keyword evidence="3" id="KW-1185">Reference proteome</keyword>
<name>A0A8J8G706_9FLAO</name>
<dbReference type="AlphaFoldDB" id="A0A8J8G706"/>
<dbReference type="Proteomes" id="UP000610746">
    <property type="component" value="Unassembled WGS sequence"/>
</dbReference>